<sequence>MARTSRADRQDDPALLNAYAIVADELEQAVRDTLSSHEPDPARLALRKLTAIDADFADSEAPPGWSLAFLVLADWIDAARVALESETDRVDRALDWIGTNMGPRYRSRARYTIPPLQSLDGAQETSHYIDALGDDFLASLVWTVAALSALYGDDDTGWARALHDGT</sequence>
<evidence type="ECO:0000313" key="1">
    <source>
        <dbReference type="EMBL" id="RZT84832.1"/>
    </source>
</evidence>
<dbReference type="AlphaFoldDB" id="A0A4Q7USS2"/>
<dbReference type="OrthoDB" id="3574377at2"/>
<dbReference type="RefSeq" id="WP_130289383.1">
    <property type="nucleotide sequence ID" value="NZ_SHKL01000001.1"/>
</dbReference>
<gene>
    <name evidence="1" type="ORF">EV383_1688</name>
</gene>
<organism evidence="1 2">
    <name type="scientific">Pseudonocardia sediminis</name>
    <dbReference type="NCBI Taxonomy" id="1397368"/>
    <lineage>
        <taxon>Bacteria</taxon>
        <taxon>Bacillati</taxon>
        <taxon>Actinomycetota</taxon>
        <taxon>Actinomycetes</taxon>
        <taxon>Pseudonocardiales</taxon>
        <taxon>Pseudonocardiaceae</taxon>
        <taxon>Pseudonocardia</taxon>
    </lineage>
</organism>
<dbReference type="Proteomes" id="UP000291591">
    <property type="component" value="Unassembled WGS sequence"/>
</dbReference>
<protein>
    <submittedName>
        <fullName evidence="1">Uncharacterized protein</fullName>
    </submittedName>
</protein>
<evidence type="ECO:0000313" key="2">
    <source>
        <dbReference type="Proteomes" id="UP000291591"/>
    </source>
</evidence>
<accession>A0A4Q7USS2</accession>
<proteinExistence type="predicted"/>
<name>A0A4Q7USS2_PSEST</name>
<dbReference type="EMBL" id="SHKL01000001">
    <property type="protein sequence ID" value="RZT84832.1"/>
    <property type="molecule type" value="Genomic_DNA"/>
</dbReference>
<comment type="caution">
    <text evidence="1">The sequence shown here is derived from an EMBL/GenBank/DDBJ whole genome shotgun (WGS) entry which is preliminary data.</text>
</comment>
<reference evidence="1 2" key="1">
    <citation type="submission" date="2019-02" db="EMBL/GenBank/DDBJ databases">
        <title>Sequencing the genomes of 1000 actinobacteria strains.</title>
        <authorList>
            <person name="Klenk H.-P."/>
        </authorList>
    </citation>
    <scope>NUCLEOTIDE SEQUENCE [LARGE SCALE GENOMIC DNA]</scope>
    <source>
        <strain evidence="1 2">DSM 45779</strain>
    </source>
</reference>
<keyword evidence="2" id="KW-1185">Reference proteome</keyword>